<keyword evidence="10" id="KW-1185">Reference proteome</keyword>
<dbReference type="EMBL" id="GL832974">
    <property type="protein sequence ID" value="EGD76461.1"/>
    <property type="molecule type" value="Genomic_DNA"/>
</dbReference>
<proteinExistence type="inferred from homology"/>
<protein>
    <recommendedName>
        <fullName evidence="5">aldehyde dehydrogenase (NAD(+))</fullName>
        <ecNumber evidence="5">1.2.1.3</ecNumber>
    </recommendedName>
</protein>
<dbReference type="InterPro" id="IPR044638">
    <property type="entry name" value="ALDH7A1-like"/>
</dbReference>
<dbReference type="eggNOG" id="KOG2453">
    <property type="taxonomic scope" value="Eukaryota"/>
</dbReference>
<dbReference type="Gene3D" id="3.40.605.10">
    <property type="entry name" value="Aldehyde Dehydrogenase, Chain A, domain 1"/>
    <property type="match status" value="1"/>
</dbReference>
<feature type="active site" evidence="6">
    <location>
        <position position="293"/>
    </location>
</feature>
<dbReference type="STRING" id="946362.F2UH62"/>
<keyword evidence="4" id="KW-0520">NAD</keyword>
<evidence type="ECO:0000313" key="9">
    <source>
        <dbReference type="EMBL" id="EGD76461.1"/>
    </source>
</evidence>
<dbReference type="FunFam" id="3.40.309.10:FF:000018">
    <property type="entry name" value="Alpha-aminoadipic semialdehyde dehydrogenase"/>
    <property type="match status" value="1"/>
</dbReference>
<evidence type="ECO:0000256" key="5">
    <source>
        <dbReference type="ARBA" id="ARBA00024226"/>
    </source>
</evidence>
<dbReference type="Pfam" id="PF00171">
    <property type="entry name" value="Aldedh"/>
    <property type="match status" value="1"/>
</dbReference>
<dbReference type="Gene3D" id="3.40.309.10">
    <property type="entry name" value="Aldehyde Dehydrogenase, Chain A, domain 2"/>
    <property type="match status" value="1"/>
</dbReference>
<dbReference type="PANTHER" id="PTHR43521:SF1">
    <property type="entry name" value="ALPHA-AMINOADIPIC SEMIALDEHYDE DEHYDROGENASE"/>
    <property type="match status" value="1"/>
</dbReference>
<evidence type="ECO:0000256" key="1">
    <source>
        <dbReference type="ARBA" id="ARBA00009986"/>
    </source>
</evidence>
<reference evidence="9" key="1">
    <citation type="submission" date="2009-08" db="EMBL/GenBank/DDBJ databases">
        <title>Annotation of Salpingoeca rosetta.</title>
        <authorList>
            <consortium name="The Broad Institute Genome Sequencing Platform"/>
            <person name="Russ C."/>
            <person name="Cuomo C."/>
            <person name="Burger G."/>
            <person name="Gray M.W."/>
            <person name="Holland P.W.H."/>
            <person name="King N."/>
            <person name="Lang F.B.F."/>
            <person name="Roger A.J."/>
            <person name="Ruiz-Trillo I."/>
            <person name="Young S.K."/>
            <person name="Zeng Q."/>
            <person name="Gargeya S."/>
            <person name="Alvarado L."/>
            <person name="Berlin A."/>
            <person name="Chapman S.B."/>
            <person name="Chen Z."/>
            <person name="Freedman E."/>
            <person name="Gellesch M."/>
            <person name="Goldberg J."/>
            <person name="Griggs A."/>
            <person name="Gujja S."/>
            <person name="Heilman E."/>
            <person name="Heiman D."/>
            <person name="Howarth C."/>
            <person name="Mehta T."/>
            <person name="Neiman D."/>
            <person name="Pearson M."/>
            <person name="Roberts A."/>
            <person name="Saif S."/>
            <person name="Shea T."/>
            <person name="Shenoy N."/>
            <person name="Sisk P."/>
            <person name="Stolte C."/>
            <person name="Sykes S."/>
            <person name="White J."/>
            <person name="Yandava C."/>
            <person name="Haas B."/>
            <person name="Nusbaum C."/>
            <person name="Birren B."/>
        </authorList>
    </citation>
    <scope>NUCLEOTIDE SEQUENCE [LARGE SCALE GENOMIC DNA]</scope>
    <source>
        <strain evidence="9">ATCC 50818</strain>
    </source>
</reference>
<dbReference type="FunCoup" id="F2UH62">
    <property type="interactions" value="1043"/>
</dbReference>
<dbReference type="OrthoDB" id="310895at2759"/>
<accession>F2UH62</accession>
<evidence type="ECO:0000256" key="7">
    <source>
        <dbReference type="RuleBase" id="RU003345"/>
    </source>
</evidence>
<evidence type="ECO:0000313" key="10">
    <source>
        <dbReference type="Proteomes" id="UP000007799"/>
    </source>
</evidence>
<dbReference type="GO" id="GO:0004029">
    <property type="term" value="F:aldehyde dehydrogenase (NAD+) activity"/>
    <property type="evidence" value="ECO:0007669"/>
    <property type="project" value="UniProtKB-EC"/>
</dbReference>
<feature type="domain" description="Aldehyde dehydrogenase" evidence="8">
    <location>
        <begin position="55"/>
        <end position="519"/>
    </location>
</feature>
<dbReference type="Proteomes" id="UP000007799">
    <property type="component" value="Unassembled WGS sequence"/>
</dbReference>
<comment type="similarity">
    <text evidence="1 7">Belongs to the aldehyde dehydrogenase family.</text>
</comment>
<gene>
    <name evidence="9" type="ORF">PTSG_07579</name>
</gene>
<evidence type="ECO:0000256" key="3">
    <source>
        <dbReference type="ARBA" id="ARBA00023002"/>
    </source>
</evidence>
<dbReference type="InParanoid" id="F2UH62"/>
<dbReference type="SUPFAM" id="SSF53720">
    <property type="entry name" value="ALDH-like"/>
    <property type="match status" value="1"/>
</dbReference>
<dbReference type="PROSITE" id="PS00687">
    <property type="entry name" value="ALDEHYDE_DEHYDR_GLU"/>
    <property type="match status" value="1"/>
</dbReference>
<dbReference type="InterPro" id="IPR016162">
    <property type="entry name" value="Ald_DH_N"/>
</dbReference>
<dbReference type="AlphaFoldDB" id="F2UH62"/>
<evidence type="ECO:0000256" key="6">
    <source>
        <dbReference type="PROSITE-ProRule" id="PRU10007"/>
    </source>
</evidence>
<dbReference type="KEGG" id="sre:PTSG_07579"/>
<dbReference type="OMA" id="DAWKVYM"/>
<dbReference type="CDD" id="cd07130">
    <property type="entry name" value="ALDH_F7_AASADH"/>
    <property type="match status" value="1"/>
</dbReference>
<dbReference type="PANTHER" id="PTHR43521">
    <property type="entry name" value="ALPHA-AMINOADIPIC SEMIALDEHYDE DEHYDROGENASE"/>
    <property type="match status" value="1"/>
</dbReference>
<dbReference type="RefSeq" id="XP_004991376.1">
    <property type="nucleotide sequence ID" value="XM_004991319.1"/>
</dbReference>
<dbReference type="InterPro" id="IPR015590">
    <property type="entry name" value="Aldehyde_DH_dom"/>
</dbReference>
<dbReference type="EC" id="1.2.1.3" evidence="5"/>
<sequence>MASLMKATRAASQAGRALGARAMSSQTPQIDVEGILANAGLTAKDVNQGVFTGKWQQGKGQEYTSLDPGTNNGIASVSYGTPEQMEEAIAAAKEAWPEWAKLTMPARGDIVRQIGDALRENLESLSQVLTLENGKILPEARGEVQEFVDICDYALGLSRSINGSILPSERPDHMLMEQWNPRGLVGMITAFNFPVAVAGWNLALSLVAGNTHVWKGSPTTPLTSIALTKVMAEVLERNNINPAIISMVCGGADVGHTLCADRRVDLLSFTGSTKVGREVGVTVQSRFGRSLLELGGNNAIVVMDDADLEMVVRSVLFASVGTAGQRCTTCRRLVLHEDVYDEVVERLKKAYASVRIGHPLQDGTLCGPLHTKQAVENYTKMIEQAKAEGCTILHGGNVLSDLPGNFVEPTLVECPRPDVGCIMTETFAPILYITKCKSFEEAIAINNSVSQGLSSSVFTRDPSKIFKWIGPFGSDTGIINVNIPTNGAEIGGAFGGEKETGGGRESGSDAWKQYMRRSTITMNYGTELPLAQGIKFE</sequence>
<organism evidence="10">
    <name type="scientific">Salpingoeca rosetta (strain ATCC 50818 / BSB-021)</name>
    <dbReference type="NCBI Taxonomy" id="946362"/>
    <lineage>
        <taxon>Eukaryota</taxon>
        <taxon>Choanoflagellata</taxon>
        <taxon>Craspedida</taxon>
        <taxon>Salpingoecidae</taxon>
        <taxon>Salpingoeca</taxon>
    </lineage>
</organism>
<evidence type="ECO:0000256" key="2">
    <source>
        <dbReference type="ARBA" id="ARBA00011881"/>
    </source>
</evidence>
<evidence type="ECO:0000259" key="8">
    <source>
        <dbReference type="Pfam" id="PF00171"/>
    </source>
</evidence>
<name>F2UH62_SALR5</name>
<dbReference type="InterPro" id="IPR029510">
    <property type="entry name" value="Ald_DH_CS_GLU"/>
</dbReference>
<comment type="subunit">
    <text evidence="2">Homotetramer.</text>
</comment>
<dbReference type="InterPro" id="IPR016163">
    <property type="entry name" value="Ald_DH_C"/>
</dbReference>
<dbReference type="GeneID" id="16071937"/>
<dbReference type="InterPro" id="IPR016161">
    <property type="entry name" value="Ald_DH/histidinol_DH"/>
</dbReference>
<keyword evidence="3 7" id="KW-0560">Oxidoreductase</keyword>
<evidence type="ECO:0000256" key="4">
    <source>
        <dbReference type="ARBA" id="ARBA00023027"/>
    </source>
</evidence>